<feature type="domain" description="Protein kinase" evidence="2">
    <location>
        <begin position="1"/>
        <end position="100"/>
    </location>
</feature>
<feature type="compositionally biased region" description="Basic and acidic residues" evidence="1">
    <location>
        <begin position="945"/>
        <end position="955"/>
    </location>
</feature>
<comment type="caution">
    <text evidence="3">The sequence shown here is derived from an EMBL/GenBank/DDBJ whole genome shotgun (WGS) entry which is preliminary data.</text>
</comment>
<feature type="region of interest" description="Disordered" evidence="1">
    <location>
        <begin position="945"/>
        <end position="966"/>
    </location>
</feature>
<organism evidence="3 4">
    <name type="scientific">Blattamonas nauphoetae</name>
    <dbReference type="NCBI Taxonomy" id="2049346"/>
    <lineage>
        <taxon>Eukaryota</taxon>
        <taxon>Metamonada</taxon>
        <taxon>Preaxostyla</taxon>
        <taxon>Oxymonadida</taxon>
        <taxon>Blattamonas</taxon>
    </lineage>
</organism>
<dbReference type="InterPro" id="IPR000719">
    <property type="entry name" value="Prot_kinase_dom"/>
</dbReference>
<dbReference type="Gene3D" id="1.10.510.10">
    <property type="entry name" value="Transferase(Phosphotransferase) domain 1"/>
    <property type="match status" value="1"/>
</dbReference>
<accession>A0ABQ9WVM6</accession>
<feature type="compositionally biased region" description="Basic and acidic residues" evidence="1">
    <location>
        <begin position="650"/>
        <end position="661"/>
    </location>
</feature>
<dbReference type="SUPFAM" id="SSF52540">
    <property type="entry name" value="P-loop containing nucleoside triphosphate hydrolases"/>
    <property type="match status" value="1"/>
</dbReference>
<name>A0ABQ9WVM6_9EUKA</name>
<dbReference type="PROSITE" id="PS50011">
    <property type="entry name" value="PROTEIN_KINASE_DOM"/>
    <property type="match status" value="1"/>
</dbReference>
<dbReference type="InterPro" id="IPR027417">
    <property type="entry name" value="P-loop_NTPase"/>
</dbReference>
<keyword evidence="4" id="KW-1185">Reference proteome</keyword>
<dbReference type="InterPro" id="IPR011009">
    <property type="entry name" value="Kinase-like_dom_sf"/>
</dbReference>
<feature type="region of interest" description="Disordered" evidence="1">
    <location>
        <begin position="681"/>
        <end position="707"/>
    </location>
</feature>
<proteinExistence type="predicted"/>
<evidence type="ECO:0000313" key="4">
    <source>
        <dbReference type="Proteomes" id="UP001281761"/>
    </source>
</evidence>
<gene>
    <name evidence="3" type="ORF">BLNAU_21540</name>
</gene>
<dbReference type="Proteomes" id="UP001281761">
    <property type="component" value="Unassembled WGS sequence"/>
</dbReference>
<dbReference type="SUPFAM" id="SSF56112">
    <property type="entry name" value="Protein kinase-like (PK-like)"/>
    <property type="match status" value="1"/>
</dbReference>
<evidence type="ECO:0000256" key="1">
    <source>
        <dbReference type="SAM" id="MobiDB-lite"/>
    </source>
</evidence>
<protein>
    <recommendedName>
        <fullName evidence="2">Protein kinase domain-containing protein</fullName>
    </recommendedName>
</protein>
<feature type="region of interest" description="Disordered" evidence="1">
    <location>
        <begin position="634"/>
        <end position="666"/>
    </location>
</feature>
<sequence>MRRRRVSEAGGKAGEGTQAIDHSKAAVFSLGLILFEIETETMHFGETDAMNAFRQLKAGVLPKMELVQDANLRELIVECLSIEPAKRPNLDGIEKRLEWISFARQPDINWQARTELPIHVTLRRLKTGIVGLQREQSCIEVARPVLTSQFMSHAQERLIGCLQAGDSSDLSFLDAYRPRLCGWIFMLVADPHAGYKWKNGRKVMTSSNEVRTVMIDVTYNILDLYDIMKSILNSSHTYITIQFPYSVPPIQEAGQLIRNSSQNPTQTKRILEWKDLVGYSGYQYDTSSVTISSLKMCWPVQKNGKRKPIQVVAIPRTAITRARHLADETKEKLKDRLHIMGSLYDLFYTKKENRVITLPTLDSKFGKRRKIFIRNCWQEFQIGVIKHFWRFQTGNPMTELQLNTLRKELYPDEFLEPSNGEDQKLWKSIEETPEWISYRRTNVSPFPELINEDLPGDHYYRALYVNGQPGTGKSLMMIYLIYCLMHHFPKLAILYILPNQPVITILVDRLDTSNPIRVRCHPSSLEESYYTEDSPVIRIVDSADPFTNEDMQDIFTIYTASPTQYGEHLEKAPKLLSRWEGDYPFWTNQEFYTMLWCLKMTDEKYWMRQVDASAIVKLHQLVVTLLGAHGSIVNDSDASCEEEDASDMPEPYHDGSEEKAPSGHNTLTLVTPSDLNAVFRLNGPSPFSGTTERRTNSQTKGSSQKRNHTLITTEEGVESTSPLPNKRVLVCLNVIEVFGLSPRALSTDLNSFFRRMSKEFGWGGITLTGPDASFTIRSLTASHYSYRPVSDFTSRLLAAMTRIQAKGFIKQVRNKEIPRALRLTQLEHAVNQELLRSQARFTIFSATPNLFRSFRCEFPSIDRRPLLMSQLADTRLTNNILYYETLCNPLKNSPNRPWKGIDSFIYFLNDKSIELYTFQNAVNSKRKDINFQLIERLKGMLEHQYSDSSTHPDHMHKGKSTKMKTKVGKGETNVEVYFIWVVRPEQVESYAERTNMFQDAETFSGISYLQDWSRVDR</sequence>
<feature type="compositionally biased region" description="Polar residues" evidence="1">
    <location>
        <begin position="685"/>
        <end position="702"/>
    </location>
</feature>
<feature type="compositionally biased region" description="Acidic residues" evidence="1">
    <location>
        <begin position="638"/>
        <end position="647"/>
    </location>
</feature>
<evidence type="ECO:0000259" key="2">
    <source>
        <dbReference type="PROSITE" id="PS50011"/>
    </source>
</evidence>
<reference evidence="3 4" key="1">
    <citation type="journal article" date="2022" name="bioRxiv">
        <title>Genomics of Preaxostyla Flagellates Illuminates Evolutionary Transitions and the Path Towards Mitochondrial Loss.</title>
        <authorList>
            <person name="Novak L.V.F."/>
            <person name="Treitli S.C."/>
            <person name="Pyrih J."/>
            <person name="Halakuc P."/>
            <person name="Pipaliya S.V."/>
            <person name="Vacek V."/>
            <person name="Brzon O."/>
            <person name="Soukal P."/>
            <person name="Eme L."/>
            <person name="Dacks J.B."/>
            <person name="Karnkowska A."/>
            <person name="Elias M."/>
            <person name="Hampl V."/>
        </authorList>
    </citation>
    <scope>NUCLEOTIDE SEQUENCE [LARGE SCALE GENOMIC DNA]</scope>
    <source>
        <strain evidence="3">NAU3</strain>
        <tissue evidence="3">Gut</tissue>
    </source>
</reference>
<evidence type="ECO:0000313" key="3">
    <source>
        <dbReference type="EMBL" id="KAK2943553.1"/>
    </source>
</evidence>
<feature type="compositionally biased region" description="Basic residues" evidence="1">
    <location>
        <begin position="956"/>
        <end position="966"/>
    </location>
</feature>
<dbReference type="EMBL" id="JARBJD010000340">
    <property type="protein sequence ID" value="KAK2943553.1"/>
    <property type="molecule type" value="Genomic_DNA"/>
</dbReference>